<comment type="caution">
    <text evidence="2">The sequence shown here is derived from an EMBL/GenBank/DDBJ whole genome shotgun (WGS) entry which is preliminary data.</text>
</comment>
<feature type="region of interest" description="Disordered" evidence="1">
    <location>
        <begin position="123"/>
        <end position="158"/>
    </location>
</feature>
<dbReference type="RefSeq" id="WP_036113417.1">
    <property type="nucleotide sequence ID" value="NZ_JAJA02000001.1"/>
</dbReference>
<dbReference type="GeneID" id="97901273"/>
<protein>
    <submittedName>
        <fullName evidence="2">Uncharacterized protein</fullName>
    </submittedName>
</protein>
<dbReference type="EMBL" id="JAJA02000001">
    <property type="protein sequence ID" value="KWS05219.1"/>
    <property type="molecule type" value="Genomic_DNA"/>
</dbReference>
<proteinExistence type="predicted"/>
<evidence type="ECO:0000256" key="1">
    <source>
        <dbReference type="SAM" id="MobiDB-lite"/>
    </source>
</evidence>
<reference evidence="2 3" key="1">
    <citation type="journal article" date="2014" name="Genome Announc.">
        <title>Draft Genome Sequence of Lysobacter capsici AZ78, a Bacterium Antagonistic to Plant-Pathogenic Oomycetes.</title>
        <authorList>
            <person name="Puopolo G."/>
            <person name="Sonego P."/>
            <person name="Engelen K."/>
            <person name="Pertot I."/>
        </authorList>
    </citation>
    <scope>NUCLEOTIDE SEQUENCE [LARGE SCALE GENOMIC DNA]</scope>
    <source>
        <strain evidence="2 3">AZ78</strain>
    </source>
</reference>
<sequence length="158" mass="17701">MTQATADDQRRQLRASFEDLLQQQPDLSSQDRAFLLGKLNEALDKQDLNAPIQIDPEGMRRDWAAAVDALMPEADASEREFQIRRFNDTLEPLQRDAVQDALEYGRRLREDGEIAAAEWLNERNAQRKKRNTAAAVTNSAAGSGNKKPAPRNPWGNGG</sequence>
<accession>A0A108U9V5</accession>
<keyword evidence="3" id="KW-1185">Reference proteome</keyword>
<dbReference type="Proteomes" id="UP000023435">
    <property type="component" value="Unassembled WGS sequence"/>
</dbReference>
<gene>
    <name evidence="2" type="ORF">AZ78_2770</name>
</gene>
<evidence type="ECO:0000313" key="2">
    <source>
        <dbReference type="EMBL" id="KWS05219.1"/>
    </source>
</evidence>
<name>A0A108U9V5_9GAMM</name>
<dbReference type="AlphaFoldDB" id="A0A108U9V5"/>
<dbReference type="OrthoDB" id="6024296at2"/>
<organism evidence="2 3">
    <name type="scientific">Lysobacter capsici AZ78</name>
    <dbReference type="NCBI Taxonomy" id="1444315"/>
    <lineage>
        <taxon>Bacteria</taxon>
        <taxon>Pseudomonadati</taxon>
        <taxon>Pseudomonadota</taxon>
        <taxon>Gammaproteobacteria</taxon>
        <taxon>Lysobacterales</taxon>
        <taxon>Lysobacteraceae</taxon>
        <taxon>Lysobacter</taxon>
    </lineage>
</organism>
<evidence type="ECO:0000313" key="3">
    <source>
        <dbReference type="Proteomes" id="UP000023435"/>
    </source>
</evidence>